<gene>
    <name evidence="1" type="ORF">OWV82_005254</name>
</gene>
<dbReference type="EMBL" id="CM051395">
    <property type="protein sequence ID" value="KAJ4726564.1"/>
    <property type="molecule type" value="Genomic_DNA"/>
</dbReference>
<evidence type="ECO:0000313" key="2">
    <source>
        <dbReference type="Proteomes" id="UP001164539"/>
    </source>
</evidence>
<dbReference type="Proteomes" id="UP001164539">
    <property type="component" value="Chromosome 2"/>
</dbReference>
<keyword evidence="2" id="KW-1185">Reference proteome</keyword>
<comment type="caution">
    <text evidence="1">The sequence shown here is derived from an EMBL/GenBank/DDBJ whole genome shotgun (WGS) entry which is preliminary data.</text>
</comment>
<proteinExistence type="predicted"/>
<sequence>MASLLSENLACINGVDDDHVLKHNSLLLMSLLEETQGDQLYYTEEDLHNMIRSLEAEINPSTSSTMEEEVHDFAVHESRLPVDQVEFMDCQDWSDSIDELNVAWDDDDDHMEQVSSSSPSDDLKLCMDLYESDEMDDMVDFGAAFDDQYSQLYYETNDAMIYC</sequence>
<evidence type="ECO:0000313" key="1">
    <source>
        <dbReference type="EMBL" id="KAJ4726564.1"/>
    </source>
</evidence>
<accession>A0ACC1YT96</accession>
<protein>
    <submittedName>
        <fullName evidence="1">Heat stress transcription factor B-4b</fullName>
    </submittedName>
</protein>
<organism evidence="1 2">
    <name type="scientific">Melia azedarach</name>
    <name type="common">Chinaberry tree</name>
    <dbReference type="NCBI Taxonomy" id="155640"/>
    <lineage>
        <taxon>Eukaryota</taxon>
        <taxon>Viridiplantae</taxon>
        <taxon>Streptophyta</taxon>
        <taxon>Embryophyta</taxon>
        <taxon>Tracheophyta</taxon>
        <taxon>Spermatophyta</taxon>
        <taxon>Magnoliopsida</taxon>
        <taxon>eudicotyledons</taxon>
        <taxon>Gunneridae</taxon>
        <taxon>Pentapetalae</taxon>
        <taxon>rosids</taxon>
        <taxon>malvids</taxon>
        <taxon>Sapindales</taxon>
        <taxon>Meliaceae</taxon>
        <taxon>Melia</taxon>
    </lineage>
</organism>
<name>A0ACC1YT96_MELAZ</name>
<reference evidence="1 2" key="1">
    <citation type="journal article" date="2023" name="Science">
        <title>Complex scaffold remodeling in plant triterpene biosynthesis.</title>
        <authorList>
            <person name="De La Pena R."/>
            <person name="Hodgson H."/>
            <person name="Liu J.C."/>
            <person name="Stephenson M.J."/>
            <person name="Martin A.C."/>
            <person name="Owen C."/>
            <person name="Harkess A."/>
            <person name="Leebens-Mack J."/>
            <person name="Jimenez L.E."/>
            <person name="Osbourn A."/>
            <person name="Sattely E.S."/>
        </authorList>
    </citation>
    <scope>NUCLEOTIDE SEQUENCE [LARGE SCALE GENOMIC DNA]</scope>
    <source>
        <strain evidence="2">cv. JPN11</strain>
        <tissue evidence="1">Leaf</tissue>
    </source>
</reference>